<evidence type="ECO:0000313" key="4">
    <source>
        <dbReference type="Proteomes" id="UP000011087"/>
    </source>
</evidence>
<protein>
    <submittedName>
        <fullName evidence="2 3">Uncharacterized protein</fullName>
    </submittedName>
</protein>
<dbReference type="KEGG" id="gtt:GUITHDRAFT_151610"/>
<evidence type="ECO:0000256" key="1">
    <source>
        <dbReference type="SAM" id="MobiDB-lite"/>
    </source>
</evidence>
<organism evidence="2">
    <name type="scientific">Guillardia theta (strain CCMP2712)</name>
    <name type="common">Cryptophyte</name>
    <dbReference type="NCBI Taxonomy" id="905079"/>
    <lineage>
        <taxon>Eukaryota</taxon>
        <taxon>Cryptophyceae</taxon>
        <taxon>Pyrenomonadales</taxon>
        <taxon>Geminigeraceae</taxon>
        <taxon>Guillardia</taxon>
    </lineage>
</organism>
<reference evidence="2 4" key="1">
    <citation type="journal article" date="2012" name="Nature">
        <title>Algal genomes reveal evolutionary mosaicism and the fate of nucleomorphs.</title>
        <authorList>
            <consortium name="DOE Joint Genome Institute"/>
            <person name="Curtis B.A."/>
            <person name="Tanifuji G."/>
            <person name="Burki F."/>
            <person name="Gruber A."/>
            <person name="Irimia M."/>
            <person name="Maruyama S."/>
            <person name="Arias M.C."/>
            <person name="Ball S.G."/>
            <person name="Gile G.H."/>
            <person name="Hirakawa Y."/>
            <person name="Hopkins J.F."/>
            <person name="Kuo A."/>
            <person name="Rensing S.A."/>
            <person name="Schmutz J."/>
            <person name="Symeonidi A."/>
            <person name="Elias M."/>
            <person name="Eveleigh R.J."/>
            <person name="Herman E.K."/>
            <person name="Klute M.J."/>
            <person name="Nakayama T."/>
            <person name="Obornik M."/>
            <person name="Reyes-Prieto A."/>
            <person name="Armbrust E.V."/>
            <person name="Aves S.J."/>
            <person name="Beiko R.G."/>
            <person name="Coutinho P."/>
            <person name="Dacks J.B."/>
            <person name="Durnford D.G."/>
            <person name="Fast N.M."/>
            <person name="Green B.R."/>
            <person name="Grisdale C.J."/>
            <person name="Hempel F."/>
            <person name="Henrissat B."/>
            <person name="Hoppner M.P."/>
            <person name="Ishida K."/>
            <person name="Kim E."/>
            <person name="Koreny L."/>
            <person name="Kroth P.G."/>
            <person name="Liu Y."/>
            <person name="Malik S.B."/>
            <person name="Maier U.G."/>
            <person name="McRose D."/>
            <person name="Mock T."/>
            <person name="Neilson J.A."/>
            <person name="Onodera N.T."/>
            <person name="Poole A.M."/>
            <person name="Pritham E.J."/>
            <person name="Richards T.A."/>
            <person name="Rocap G."/>
            <person name="Roy S.W."/>
            <person name="Sarai C."/>
            <person name="Schaack S."/>
            <person name="Shirato S."/>
            <person name="Slamovits C.H."/>
            <person name="Spencer D.F."/>
            <person name="Suzuki S."/>
            <person name="Worden A.Z."/>
            <person name="Zauner S."/>
            <person name="Barry K."/>
            <person name="Bell C."/>
            <person name="Bharti A.K."/>
            <person name="Crow J.A."/>
            <person name="Grimwood J."/>
            <person name="Kramer R."/>
            <person name="Lindquist E."/>
            <person name="Lucas S."/>
            <person name="Salamov A."/>
            <person name="McFadden G.I."/>
            <person name="Lane C.E."/>
            <person name="Keeling P.J."/>
            <person name="Gray M.W."/>
            <person name="Grigoriev I.V."/>
            <person name="Archibald J.M."/>
        </authorList>
    </citation>
    <scope>NUCLEOTIDE SEQUENCE</scope>
    <source>
        <strain evidence="2 4">CCMP2712</strain>
    </source>
</reference>
<reference evidence="4" key="2">
    <citation type="submission" date="2012-11" db="EMBL/GenBank/DDBJ databases">
        <authorList>
            <person name="Kuo A."/>
            <person name="Curtis B.A."/>
            <person name="Tanifuji G."/>
            <person name="Burki F."/>
            <person name="Gruber A."/>
            <person name="Irimia M."/>
            <person name="Maruyama S."/>
            <person name="Arias M.C."/>
            <person name="Ball S.G."/>
            <person name="Gile G.H."/>
            <person name="Hirakawa Y."/>
            <person name="Hopkins J.F."/>
            <person name="Rensing S.A."/>
            <person name="Schmutz J."/>
            <person name="Symeonidi A."/>
            <person name="Elias M."/>
            <person name="Eveleigh R.J."/>
            <person name="Herman E.K."/>
            <person name="Klute M.J."/>
            <person name="Nakayama T."/>
            <person name="Obornik M."/>
            <person name="Reyes-Prieto A."/>
            <person name="Armbrust E.V."/>
            <person name="Aves S.J."/>
            <person name="Beiko R.G."/>
            <person name="Coutinho P."/>
            <person name="Dacks J.B."/>
            <person name="Durnford D.G."/>
            <person name="Fast N.M."/>
            <person name="Green B.R."/>
            <person name="Grisdale C."/>
            <person name="Hempe F."/>
            <person name="Henrissat B."/>
            <person name="Hoppner M.P."/>
            <person name="Ishida K.-I."/>
            <person name="Kim E."/>
            <person name="Koreny L."/>
            <person name="Kroth P.G."/>
            <person name="Liu Y."/>
            <person name="Malik S.-B."/>
            <person name="Maier U.G."/>
            <person name="McRose D."/>
            <person name="Mock T."/>
            <person name="Neilson J.A."/>
            <person name="Onodera N.T."/>
            <person name="Poole A.M."/>
            <person name="Pritham E.J."/>
            <person name="Richards T.A."/>
            <person name="Rocap G."/>
            <person name="Roy S.W."/>
            <person name="Sarai C."/>
            <person name="Schaack S."/>
            <person name="Shirato S."/>
            <person name="Slamovits C.H."/>
            <person name="Spencer D.F."/>
            <person name="Suzuki S."/>
            <person name="Worden A.Z."/>
            <person name="Zauner S."/>
            <person name="Barry K."/>
            <person name="Bell C."/>
            <person name="Bharti A.K."/>
            <person name="Crow J.A."/>
            <person name="Grimwood J."/>
            <person name="Kramer R."/>
            <person name="Lindquist E."/>
            <person name="Lucas S."/>
            <person name="Salamov A."/>
            <person name="McFadden G.I."/>
            <person name="Lane C.E."/>
            <person name="Keeling P.J."/>
            <person name="Gray M.W."/>
            <person name="Grigoriev I.V."/>
            <person name="Archibald J.M."/>
        </authorList>
    </citation>
    <scope>NUCLEOTIDE SEQUENCE</scope>
    <source>
        <strain evidence="4">CCMP2712</strain>
    </source>
</reference>
<dbReference type="RefSeq" id="XP_005836061.1">
    <property type="nucleotide sequence ID" value="XM_005836004.1"/>
</dbReference>
<gene>
    <name evidence="2" type="ORF">GUITHDRAFT_151610</name>
</gene>
<keyword evidence="4" id="KW-1185">Reference proteome</keyword>
<evidence type="ECO:0000313" key="2">
    <source>
        <dbReference type="EMBL" id="EKX49081.1"/>
    </source>
</evidence>
<feature type="compositionally biased region" description="Low complexity" evidence="1">
    <location>
        <begin position="16"/>
        <end position="29"/>
    </location>
</feature>
<feature type="non-terminal residue" evidence="2">
    <location>
        <position position="1"/>
    </location>
</feature>
<dbReference type="EnsemblProtists" id="EKX49081">
    <property type="protein sequence ID" value="EKX49081"/>
    <property type="gene ID" value="GUITHDRAFT_151610"/>
</dbReference>
<dbReference type="HOGENOM" id="CLU_3056871_0_0_1"/>
<feature type="region of interest" description="Disordered" evidence="1">
    <location>
        <begin position="1"/>
        <end position="40"/>
    </location>
</feature>
<accession>L1JKP6</accession>
<name>L1JKP6_GUITC</name>
<dbReference type="Proteomes" id="UP000011087">
    <property type="component" value="Unassembled WGS sequence"/>
</dbReference>
<sequence length="54" mass="5580">MSREEAIGRVPARNESCSSSSSPTASLASIPDCSESSTPLNICTCSRESSAESL</sequence>
<reference evidence="3" key="3">
    <citation type="submission" date="2016-03" db="UniProtKB">
        <authorList>
            <consortium name="EnsemblProtists"/>
        </authorList>
    </citation>
    <scope>IDENTIFICATION</scope>
</reference>
<dbReference type="PaxDb" id="55529-EKX49081"/>
<dbReference type="AlphaFoldDB" id="L1JKP6"/>
<dbReference type="GeneID" id="17305632"/>
<evidence type="ECO:0000313" key="3">
    <source>
        <dbReference type="EnsemblProtists" id="EKX49081"/>
    </source>
</evidence>
<proteinExistence type="predicted"/>
<dbReference type="EMBL" id="JH992983">
    <property type="protein sequence ID" value="EKX49081.1"/>
    <property type="molecule type" value="Genomic_DNA"/>
</dbReference>